<dbReference type="Proteomes" id="UP000199208">
    <property type="component" value="Unassembled WGS sequence"/>
</dbReference>
<organism evidence="6 7">
    <name type="scientific">Acidaminobacter hydrogenoformans DSM 2784</name>
    <dbReference type="NCBI Taxonomy" id="1120920"/>
    <lineage>
        <taxon>Bacteria</taxon>
        <taxon>Bacillati</taxon>
        <taxon>Bacillota</taxon>
        <taxon>Clostridia</taxon>
        <taxon>Peptostreptococcales</taxon>
        <taxon>Acidaminobacteraceae</taxon>
        <taxon>Acidaminobacter</taxon>
    </lineage>
</organism>
<keyword evidence="1" id="KW-0597">Phosphoprotein</keyword>
<name>A0A1G5S0F4_9FIRM</name>
<dbReference type="EMBL" id="FMWL01000007">
    <property type="protein sequence ID" value="SCZ79460.1"/>
    <property type="molecule type" value="Genomic_DNA"/>
</dbReference>
<dbReference type="RefSeq" id="WP_092590620.1">
    <property type="nucleotide sequence ID" value="NZ_FMWL01000007.1"/>
</dbReference>
<evidence type="ECO:0000313" key="6">
    <source>
        <dbReference type="EMBL" id="SCZ79460.1"/>
    </source>
</evidence>
<dbReference type="OrthoDB" id="9810538at2"/>
<dbReference type="GO" id="GO:0004540">
    <property type="term" value="F:RNA nuclease activity"/>
    <property type="evidence" value="ECO:0007669"/>
    <property type="project" value="InterPro"/>
</dbReference>
<evidence type="ECO:0000256" key="2">
    <source>
        <dbReference type="ARBA" id="ARBA00022649"/>
    </source>
</evidence>
<protein>
    <submittedName>
        <fullName evidence="6">Uncharacterized conserved protein, contains HEPN domain</fullName>
    </submittedName>
</protein>
<gene>
    <name evidence="6" type="ORF">SAMN03080599_01771</name>
</gene>
<keyword evidence="2" id="KW-1277">Toxin-antitoxin system</keyword>
<dbReference type="Pfam" id="PF01934">
    <property type="entry name" value="HepT-like"/>
    <property type="match status" value="1"/>
</dbReference>
<dbReference type="AlphaFoldDB" id="A0A1G5S0F4"/>
<keyword evidence="4" id="KW-0547">Nucleotide-binding</keyword>
<keyword evidence="5" id="KW-0378">Hydrolase</keyword>
<dbReference type="PANTHER" id="PTHR34139">
    <property type="entry name" value="UPF0331 PROTEIN MJ0127"/>
    <property type="match status" value="1"/>
</dbReference>
<reference evidence="6 7" key="1">
    <citation type="submission" date="2016-10" db="EMBL/GenBank/DDBJ databases">
        <authorList>
            <person name="de Groot N.N."/>
        </authorList>
    </citation>
    <scope>NUCLEOTIDE SEQUENCE [LARGE SCALE GENOMIC DNA]</scope>
    <source>
        <strain evidence="6 7">DSM 2784</strain>
    </source>
</reference>
<dbReference type="InterPro" id="IPR008201">
    <property type="entry name" value="HepT-like"/>
</dbReference>
<proteinExistence type="predicted"/>
<evidence type="ECO:0000313" key="7">
    <source>
        <dbReference type="Proteomes" id="UP000199208"/>
    </source>
</evidence>
<dbReference type="GO" id="GO:0000166">
    <property type="term" value="F:nucleotide binding"/>
    <property type="evidence" value="ECO:0007669"/>
    <property type="project" value="UniProtKB-KW"/>
</dbReference>
<dbReference type="PANTHER" id="PTHR34139:SF1">
    <property type="entry name" value="RNASE MJ1380-RELATED"/>
    <property type="match status" value="1"/>
</dbReference>
<evidence type="ECO:0000256" key="4">
    <source>
        <dbReference type="ARBA" id="ARBA00022741"/>
    </source>
</evidence>
<dbReference type="GO" id="GO:0110001">
    <property type="term" value="C:toxin-antitoxin complex"/>
    <property type="evidence" value="ECO:0007669"/>
    <property type="project" value="InterPro"/>
</dbReference>
<evidence type="ECO:0000256" key="3">
    <source>
        <dbReference type="ARBA" id="ARBA00022722"/>
    </source>
</evidence>
<evidence type="ECO:0000256" key="1">
    <source>
        <dbReference type="ARBA" id="ARBA00022553"/>
    </source>
</evidence>
<sequence length="113" mass="13254">MQRELKAYFEDTLNAIEKIERYTSGMSKEDLNHNDMVLDAVVRNLEIIGEAVKKIPIEVRVEYCDIPWRKIAGLRDILIHEYFGININIIWDVVENKLSPLKKTMTELLNDYS</sequence>
<keyword evidence="7" id="KW-1185">Reference proteome</keyword>
<dbReference type="STRING" id="1120920.SAMN03080599_01771"/>
<accession>A0A1G5S0F4</accession>
<evidence type="ECO:0000256" key="5">
    <source>
        <dbReference type="ARBA" id="ARBA00022801"/>
    </source>
</evidence>
<dbReference type="InterPro" id="IPR051813">
    <property type="entry name" value="HepT_RNase_toxin"/>
</dbReference>
<dbReference type="GO" id="GO:0016787">
    <property type="term" value="F:hydrolase activity"/>
    <property type="evidence" value="ECO:0007669"/>
    <property type="project" value="UniProtKB-KW"/>
</dbReference>
<keyword evidence="3" id="KW-0540">Nuclease</keyword>